<dbReference type="Gene3D" id="3.30.720.120">
    <property type="match status" value="1"/>
</dbReference>
<dbReference type="PROSITE" id="PS51819">
    <property type="entry name" value="VOC"/>
    <property type="match status" value="1"/>
</dbReference>
<feature type="region of interest" description="Disordered" evidence="1">
    <location>
        <begin position="1"/>
        <end position="36"/>
    </location>
</feature>
<gene>
    <name evidence="3" type="ORF">GCM10011588_65250</name>
</gene>
<evidence type="ECO:0000313" key="3">
    <source>
        <dbReference type="EMBL" id="GGL41495.1"/>
    </source>
</evidence>
<evidence type="ECO:0000313" key="4">
    <source>
        <dbReference type="Proteomes" id="UP000638263"/>
    </source>
</evidence>
<name>A0A917RW16_9NOCA</name>
<keyword evidence="4" id="KW-1185">Reference proteome</keyword>
<dbReference type="Proteomes" id="UP000638263">
    <property type="component" value="Unassembled WGS sequence"/>
</dbReference>
<evidence type="ECO:0000259" key="2">
    <source>
        <dbReference type="PROSITE" id="PS51819"/>
    </source>
</evidence>
<reference evidence="3" key="2">
    <citation type="submission" date="2020-09" db="EMBL/GenBank/DDBJ databases">
        <authorList>
            <person name="Sun Q."/>
            <person name="Zhou Y."/>
        </authorList>
    </citation>
    <scope>NUCLEOTIDE SEQUENCE</scope>
    <source>
        <strain evidence="3">CGMCC 4.3508</strain>
    </source>
</reference>
<feature type="region of interest" description="Disordered" evidence="1">
    <location>
        <begin position="63"/>
        <end position="86"/>
    </location>
</feature>
<dbReference type="SUPFAM" id="SSF54593">
    <property type="entry name" value="Glyoxalase/Bleomycin resistance protein/Dihydroxybiphenyl dioxygenase"/>
    <property type="match status" value="1"/>
</dbReference>
<dbReference type="InterPro" id="IPR037523">
    <property type="entry name" value="VOC_core"/>
</dbReference>
<dbReference type="InterPro" id="IPR029068">
    <property type="entry name" value="Glyas_Bleomycin-R_OHBP_Dase"/>
</dbReference>
<dbReference type="AlphaFoldDB" id="A0A917RW16"/>
<sequence length="244" mass="26317">MTAAAVGRNLPPGDAREYRRTASLGTGDPAAVPPRARIPGRAAIDSTVRLLVPRPLADPVPAETFSAQRRELSPSYKNPLPRPGRVVPMSETVDPIPAGYHSITVFIAVSDGNAAIDFYTTVFGAEVISRNDMPDGQPAHAELKIGDSTIQLGLPVPDQNVLAPTGDWVHTSLVHYCPDVDAVIARARAHGALVAEDPATFVTGDRYGALKDPFGHRWVVMTRVEDVSREEAERRVNEWMATQA</sequence>
<comment type="caution">
    <text evidence="3">The sequence shown here is derived from an EMBL/GenBank/DDBJ whole genome shotgun (WGS) entry which is preliminary data.</text>
</comment>
<dbReference type="InterPro" id="IPR004360">
    <property type="entry name" value="Glyas_Fos-R_dOase_dom"/>
</dbReference>
<accession>A0A917RW16</accession>
<dbReference type="Pfam" id="PF00903">
    <property type="entry name" value="Glyoxalase"/>
    <property type="match status" value="1"/>
</dbReference>
<proteinExistence type="predicted"/>
<reference evidence="3" key="1">
    <citation type="journal article" date="2014" name="Int. J. Syst. Evol. Microbiol.">
        <title>Complete genome sequence of Corynebacterium casei LMG S-19264T (=DSM 44701T), isolated from a smear-ripened cheese.</title>
        <authorList>
            <consortium name="US DOE Joint Genome Institute (JGI-PGF)"/>
            <person name="Walter F."/>
            <person name="Albersmeier A."/>
            <person name="Kalinowski J."/>
            <person name="Ruckert C."/>
        </authorList>
    </citation>
    <scope>NUCLEOTIDE SEQUENCE</scope>
    <source>
        <strain evidence="3">CGMCC 4.3508</strain>
    </source>
</reference>
<dbReference type="PANTHER" id="PTHR34109">
    <property type="entry name" value="BNAUNNG04460D PROTEIN-RELATED"/>
    <property type="match status" value="1"/>
</dbReference>
<dbReference type="CDD" id="cd07246">
    <property type="entry name" value="VOC_like"/>
    <property type="match status" value="1"/>
</dbReference>
<dbReference type="PANTHER" id="PTHR34109:SF1">
    <property type="entry name" value="VOC DOMAIN-CONTAINING PROTEIN"/>
    <property type="match status" value="1"/>
</dbReference>
<dbReference type="Gene3D" id="3.30.720.110">
    <property type="match status" value="1"/>
</dbReference>
<dbReference type="EMBL" id="BMMH01000028">
    <property type="protein sequence ID" value="GGL41495.1"/>
    <property type="molecule type" value="Genomic_DNA"/>
</dbReference>
<evidence type="ECO:0000256" key="1">
    <source>
        <dbReference type="SAM" id="MobiDB-lite"/>
    </source>
</evidence>
<feature type="domain" description="VOC" evidence="2">
    <location>
        <begin position="99"/>
        <end position="223"/>
    </location>
</feature>
<protein>
    <recommendedName>
        <fullName evidence="2">VOC domain-containing protein</fullName>
    </recommendedName>
</protein>
<organism evidence="3 4">
    <name type="scientific">Nocardia jinanensis</name>
    <dbReference type="NCBI Taxonomy" id="382504"/>
    <lineage>
        <taxon>Bacteria</taxon>
        <taxon>Bacillati</taxon>
        <taxon>Actinomycetota</taxon>
        <taxon>Actinomycetes</taxon>
        <taxon>Mycobacteriales</taxon>
        <taxon>Nocardiaceae</taxon>
        <taxon>Nocardia</taxon>
    </lineage>
</organism>